<dbReference type="InterPro" id="IPR012462">
    <property type="entry name" value="UFSP1/2_DUB_cat"/>
</dbReference>
<dbReference type="GO" id="GO:0019783">
    <property type="term" value="F:ubiquitin-like protein peptidase activity"/>
    <property type="evidence" value="ECO:0007669"/>
    <property type="project" value="TreeGrafter"/>
</dbReference>
<feature type="region of interest" description="Disordered" evidence="2">
    <location>
        <begin position="40"/>
        <end position="92"/>
    </location>
</feature>
<dbReference type="AlphaFoldDB" id="A0AAV9IWL9"/>
<gene>
    <name evidence="4" type="ORF">CDCA_CDCA09G2694</name>
</gene>
<dbReference type="Proteomes" id="UP001301350">
    <property type="component" value="Unassembled WGS sequence"/>
</dbReference>
<feature type="domain" description="UFSP1/2/DUB catalytic" evidence="3">
    <location>
        <begin position="93"/>
        <end position="309"/>
    </location>
</feature>
<name>A0AAV9IWL9_CYACA</name>
<evidence type="ECO:0000313" key="4">
    <source>
        <dbReference type="EMBL" id="KAK4536669.1"/>
    </source>
</evidence>
<evidence type="ECO:0000256" key="2">
    <source>
        <dbReference type="SAM" id="MobiDB-lite"/>
    </source>
</evidence>
<keyword evidence="5" id="KW-1185">Reference proteome</keyword>
<keyword evidence="1" id="KW-0378">Hydrolase</keyword>
<dbReference type="PANTHER" id="PTHR48153">
    <property type="entry name" value="UFM1-SPECIFIC PROTEASE 2"/>
    <property type="match status" value="1"/>
</dbReference>
<evidence type="ECO:0000313" key="5">
    <source>
        <dbReference type="Proteomes" id="UP001301350"/>
    </source>
</evidence>
<evidence type="ECO:0000259" key="3">
    <source>
        <dbReference type="Pfam" id="PF07910"/>
    </source>
</evidence>
<proteinExistence type="predicted"/>
<comment type="caution">
    <text evidence="4">The sequence shown here is derived from an EMBL/GenBank/DDBJ whole genome shotgun (WGS) entry which is preliminary data.</text>
</comment>
<protein>
    <recommendedName>
        <fullName evidence="3">UFSP1/2/DUB catalytic domain-containing protein</fullName>
    </recommendedName>
</protein>
<dbReference type="Pfam" id="PF07910">
    <property type="entry name" value="Peptidase_C78"/>
    <property type="match status" value="1"/>
</dbReference>
<sequence>MSPAGNGWRGGRSMQHASAEAPAVLNGTRLLRQVLVRAGYGTSGSSESSPTSGTGANGWSGHCGTPRRGARSTIPTPAAEDNSGPEAFPGERQAHLSSDMDFYFTDRSGAGWDCGYRNLQMLGSALMSAWDAPRITRSAVFFGAKAVPSIETLQQQLEWAWENGFDPVGAEHFGGRLVGRRIWIGAADVTALLRSYRLRAQVVLFDQSQNGRCGDGEALHPELFEWVWSYYTHWCRGGVGCLRCRGEECLCVDALAADAVGDVTGTRLVPPLFLQHDGHSRTIVGVMRGSYDAPVELLVVDPSQALQPHAFNAASVLSRLRYRLDELTRAQYQILYLERNLYEHDSGLFEQLKIF</sequence>
<feature type="compositionally biased region" description="Low complexity" evidence="2">
    <location>
        <begin position="40"/>
        <end position="54"/>
    </location>
</feature>
<reference evidence="4 5" key="1">
    <citation type="submission" date="2022-07" db="EMBL/GenBank/DDBJ databases">
        <title>Genome-wide signatures of adaptation to extreme environments.</title>
        <authorList>
            <person name="Cho C.H."/>
            <person name="Yoon H.S."/>
        </authorList>
    </citation>
    <scope>NUCLEOTIDE SEQUENCE [LARGE SCALE GENOMIC DNA]</scope>
    <source>
        <strain evidence="4 5">DBV 063 E5</strain>
    </source>
</reference>
<dbReference type="Gene3D" id="3.90.70.130">
    <property type="match status" value="1"/>
</dbReference>
<organism evidence="4 5">
    <name type="scientific">Cyanidium caldarium</name>
    <name type="common">Red alga</name>
    <dbReference type="NCBI Taxonomy" id="2771"/>
    <lineage>
        <taxon>Eukaryota</taxon>
        <taxon>Rhodophyta</taxon>
        <taxon>Bangiophyceae</taxon>
        <taxon>Cyanidiales</taxon>
        <taxon>Cyanidiaceae</taxon>
        <taxon>Cyanidium</taxon>
    </lineage>
</organism>
<dbReference type="PANTHER" id="PTHR48153:SF4">
    <property type="entry name" value="UBIQUITIN CARBOXYL-TERMINAL HYDROLASE MUG105"/>
    <property type="match status" value="1"/>
</dbReference>
<evidence type="ECO:0000256" key="1">
    <source>
        <dbReference type="ARBA" id="ARBA00022801"/>
    </source>
</evidence>
<dbReference type="EMBL" id="JANCYW010000009">
    <property type="protein sequence ID" value="KAK4536669.1"/>
    <property type="molecule type" value="Genomic_DNA"/>
</dbReference>
<accession>A0AAV9IWL9</accession>